<accession>A0A7I7K084</accession>
<dbReference type="AlphaFoldDB" id="A0A7I7K084"/>
<organism evidence="1 2">
    <name type="scientific">Mycolicibacterium duvalii</name>
    <dbReference type="NCBI Taxonomy" id="39688"/>
    <lineage>
        <taxon>Bacteria</taxon>
        <taxon>Bacillati</taxon>
        <taxon>Actinomycetota</taxon>
        <taxon>Actinomycetes</taxon>
        <taxon>Mycobacteriales</taxon>
        <taxon>Mycobacteriaceae</taxon>
        <taxon>Mycolicibacterium</taxon>
    </lineage>
</organism>
<sequence length="88" mass="9908">MLSNMRTTVTLDDDTLALIHRLMKERGVSFKKALNDAIREGGQHRPAPAPFRTRTADLGVPSVNLDRALQISAELEDEELIRRQRRGA</sequence>
<evidence type="ECO:0000313" key="1">
    <source>
        <dbReference type="EMBL" id="BBX16901.1"/>
    </source>
</evidence>
<dbReference type="Proteomes" id="UP000467006">
    <property type="component" value="Chromosome"/>
</dbReference>
<keyword evidence="2" id="KW-1185">Reference proteome</keyword>
<name>A0A7I7K084_9MYCO</name>
<protein>
    <submittedName>
        <fullName evidence="1">Putative antitoxin VapB37</fullName>
    </submittedName>
</protein>
<dbReference type="KEGG" id="mdu:MDUV_17610"/>
<dbReference type="CDD" id="cd21631">
    <property type="entry name" value="RHH_CopG_NikR-like"/>
    <property type="match status" value="1"/>
</dbReference>
<proteinExistence type="predicted"/>
<dbReference type="EMBL" id="AP022563">
    <property type="protein sequence ID" value="BBX16901.1"/>
    <property type="molecule type" value="Genomic_DNA"/>
</dbReference>
<evidence type="ECO:0000313" key="2">
    <source>
        <dbReference type="Proteomes" id="UP000467006"/>
    </source>
</evidence>
<gene>
    <name evidence="1" type="primary">vapB37</name>
    <name evidence="1" type="ORF">MDUV_17610</name>
</gene>
<reference evidence="1 2" key="1">
    <citation type="journal article" date="2019" name="Emerg. Microbes Infect.">
        <title>Comprehensive subspecies identification of 175 nontuberculous mycobacteria species based on 7547 genomic profiles.</title>
        <authorList>
            <person name="Matsumoto Y."/>
            <person name="Kinjo T."/>
            <person name="Motooka D."/>
            <person name="Nabeya D."/>
            <person name="Jung N."/>
            <person name="Uechi K."/>
            <person name="Horii T."/>
            <person name="Iida T."/>
            <person name="Fujita J."/>
            <person name="Nakamura S."/>
        </authorList>
    </citation>
    <scope>NUCLEOTIDE SEQUENCE [LARGE SCALE GENOMIC DNA]</scope>
    <source>
        <strain evidence="1 2">JCM 6396</strain>
    </source>
</reference>